<keyword evidence="4 13" id="KW-0812">Transmembrane</keyword>
<dbReference type="KEGG" id="amur:ADH66_00210"/>
<comment type="function">
    <text evidence="12">Catalyzes the acylation of glycosyl-4,4'-diaponeurosporenoate, i.e. the esterification of glucose at the C6'' position with the carboxyl group of the C(15) fatty acid 12-methyltetradecanoic acid, to yield staphyloxanthin. This is the last step in the biosynthesis of this orange pigment, present in most staphylococci strains.</text>
</comment>
<evidence type="ECO:0000256" key="14">
    <source>
        <dbReference type="SAM" id="SignalP"/>
    </source>
</evidence>
<evidence type="ECO:0000256" key="1">
    <source>
        <dbReference type="ARBA" id="ARBA00004162"/>
    </source>
</evidence>
<evidence type="ECO:0000256" key="6">
    <source>
        <dbReference type="ARBA" id="ARBA00022989"/>
    </source>
</evidence>
<dbReference type="RefSeq" id="WP_066537219.1">
    <property type="nucleotide sequence ID" value="NZ_CP021422.1"/>
</dbReference>
<feature type="transmembrane region" description="Helical" evidence="13">
    <location>
        <begin position="99"/>
        <end position="124"/>
    </location>
</feature>
<evidence type="ECO:0000256" key="12">
    <source>
        <dbReference type="ARBA" id="ARBA00025324"/>
    </source>
</evidence>
<evidence type="ECO:0000256" key="5">
    <source>
        <dbReference type="ARBA" id="ARBA00022729"/>
    </source>
</evidence>
<feature type="chain" id="PRO_5044568634" description="Glycosyl-4,4'-diaponeurosporenoate acyltransferase" evidence="14">
    <location>
        <begin position="23"/>
        <end position="144"/>
    </location>
</feature>
<dbReference type="Proteomes" id="UP000596035">
    <property type="component" value="Chromosome"/>
</dbReference>
<proteinExistence type="inferred from homology"/>
<dbReference type="Proteomes" id="UP000196710">
    <property type="component" value="Chromosome"/>
</dbReference>
<reference evidence="16 18" key="3">
    <citation type="submission" date="2020-11" db="EMBL/GenBank/DDBJ databases">
        <title>Closed and high quality bacterial genomes of the OMM12 community.</title>
        <authorList>
            <person name="Marbouty M."/>
            <person name="Lamy-Besnier Q."/>
            <person name="Debarbieux L."/>
            <person name="Koszul R."/>
        </authorList>
    </citation>
    <scope>NUCLEOTIDE SEQUENCE [LARGE SCALE GENOMIC DNA]</scope>
    <source>
        <strain evidence="16 18">KB18</strain>
    </source>
</reference>
<evidence type="ECO:0000256" key="4">
    <source>
        <dbReference type="ARBA" id="ARBA00022692"/>
    </source>
</evidence>
<keyword evidence="5 14" id="KW-0732">Signal</keyword>
<dbReference type="Pfam" id="PF18927">
    <property type="entry name" value="CrtO"/>
    <property type="match status" value="1"/>
</dbReference>
<evidence type="ECO:0000256" key="8">
    <source>
        <dbReference type="ARBA" id="ARBA00023315"/>
    </source>
</evidence>
<protein>
    <recommendedName>
        <fullName evidence="11">Glycosyl-4,4'-diaponeurosporenoate acyltransferase</fullName>
    </recommendedName>
</protein>
<evidence type="ECO:0000256" key="2">
    <source>
        <dbReference type="ARBA" id="ARBA00022475"/>
    </source>
</evidence>
<comment type="similarity">
    <text evidence="10">Belongs to the acyltransferase CrtO family.</text>
</comment>
<accession>A0A1Z2XLC1</accession>
<feature type="signal peptide" evidence="14">
    <location>
        <begin position="1"/>
        <end position="22"/>
    </location>
</feature>
<evidence type="ECO:0000313" key="16">
    <source>
        <dbReference type="EMBL" id="QQR28502.1"/>
    </source>
</evidence>
<evidence type="ECO:0000256" key="11">
    <source>
        <dbReference type="ARBA" id="ARBA00023667"/>
    </source>
</evidence>
<gene>
    <name evidence="15" type="ORF">ADH66_00210</name>
    <name evidence="16" type="ORF">I5Q82_10205</name>
</gene>
<keyword evidence="7 13" id="KW-0472">Membrane</keyword>
<evidence type="ECO:0000313" key="18">
    <source>
        <dbReference type="Proteomes" id="UP000596035"/>
    </source>
</evidence>
<organism evidence="16 18">
    <name type="scientific">Acutalibacter muris</name>
    <dbReference type="NCBI Taxonomy" id="1796620"/>
    <lineage>
        <taxon>Bacteria</taxon>
        <taxon>Bacillati</taxon>
        <taxon>Bacillota</taxon>
        <taxon>Clostridia</taxon>
        <taxon>Eubacteriales</taxon>
        <taxon>Acutalibacteraceae</taxon>
        <taxon>Acutalibacter</taxon>
    </lineage>
</organism>
<reference evidence="15" key="1">
    <citation type="journal article" date="2017" name="Genome Announc.">
        <title>High-Quality Whole-Genome Sequences of the Oligo-Mouse-Microbiota Bacterial Community.</title>
        <authorList>
            <person name="Garzetti D."/>
            <person name="Brugiroux S."/>
            <person name="Bunk B."/>
            <person name="Pukall R."/>
            <person name="McCoy K.D."/>
            <person name="Macpherson A.J."/>
            <person name="Stecher B."/>
        </authorList>
    </citation>
    <scope>NUCLEOTIDE SEQUENCE</scope>
    <source>
        <strain evidence="15">KB18</strain>
    </source>
</reference>
<evidence type="ECO:0000313" key="17">
    <source>
        <dbReference type="Proteomes" id="UP000196710"/>
    </source>
</evidence>
<dbReference type="EMBL" id="CP065321">
    <property type="protein sequence ID" value="QQR28502.1"/>
    <property type="molecule type" value="Genomic_DNA"/>
</dbReference>
<comment type="subcellular location">
    <subcellularLocation>
        <location evidence="1">Cell membrane</location>
        <topology evidence="1">Single-pass membrane protein</topology>
    </subcellularLocation>
</comment>
<evidence type="ECO:0000256" key="10">
    <source>
        <dbReference type="ARBA" id="ARBA00023603"/>
    </source>
</evidence>
<evidence type="ECO:0000256" key="3">
    <source>
        <dbReference type="ARBA" id="ARBA00022679"/>
    </source>
</evidence>
<dbReference type="EMBL" id="CP021422">
    <property type="protein sequence ID" value="ASB39213.1"/>
    <property type="molecule type" value="Genomic_DNA"/>
</dbReference>
<evidence type="ECO:0000313" key="15">
    <source>
        <dbReference type="EMBL" id="ASB39213.1"/>
    </source>
</evidence>
<keyword evidence="6 13" id="KW-1133">Transmembrane helix</keyword>
<dbReference type="AlphaFoldDB" id="A0A1Z2XLC1"/>
<keyword evidence="2" id="KW-1003">Cell membrane</keyword>
<keyword evidence="17" id="KW-1185">Reference proteome</keyword>
<comment type="pathway">
    <text evidence="9">Carotenoid biosynthesis; staphyloxanthin biosynthesis; staphyloxanthin from farnesyl diphosphate: step 5/5.</text>
</comment>
<reference evidence="17" key="2">
    <citation type="submission" date="2017-05" db="EMBL/GenBank/DDBJ databases">
        <title>Improved OligoMM genomes.</title>
        <authorList>
            <person name="Garzetti D."/>
        </authorList>
    </citation>
    <scope>NUCLEOTIDE SEQUENCE [LARGE SCALE GENOMIC DNA]</scope>
    <source>
        <strain evidence="17">KB18</strain>
    </source>
</reference>
<dbReference type="GO" id="GO:0016746">
    <property type="term" value="F:acyltransferase activity"/>
    <property type="evidence" value="ECO:0007669"/>
    <property type="project" value="UniProtKB-KW"/>
</dbReference>
<keyword evidence="8" id="KW-0012">Acyltransferase</keyword>
<keyword evidence="3" id="KW-0808">Transferase</keyword>
<name>A0A1Z2XLC1_9FIRM</name>
<evidence type="ECO:0000256" key="7">
    <source>
        <dbReference type="ARBA" id="ARBA00023136"/>
    </source>
</evidence>
<dbReference type="GO" id="GO:0005886">
    <property type="term" value="C:plasma membrane"/>
    <property type="evidence" value="ECO:0007669"/>
    <property type="project" value="UniProtKB-SubCell"/>
</dbReference>
<sequence>MPKATKLTTVLILLGAALGSPAFMRPNYTKGWYRTRPWEQKVYNALRVREWKDKMPTYSPEAFSPRLHGWEEIAVNMCCSERVHEVSALLSFVPLGASLWFGSFWVFFVTSVLGAAFDMSFAVIQRYNRMRIAKIASRPGARPH</sequence>
<evidence type="ECO:0000256" key="13">
    <source>
        <dbReference type="SAM" id="Phobius"/>
    </source>
</evidence>
<dbReference type="InterPro" id="IPR044021">
    <property type="entry name" value="CrtO"/>
</dbReference>
<evidence type="ECO:0000256" key="9">
    <source>
        <dbReference type="ARBA" id="ARBA00023588"/>
    </source>
</evidence>